<gene>
    <name evidence="1" type="ORF">UA74_16185</name>
</gene>
<dbReference type="EMBL" id="CP016076">
    <property type="protein sequence ID" value="APU15285.1"/>
    <property type="molecule type" value="Genomic_DNA"/>
</dbReference>
<organism evidence="1 2">
    <name type="scientific">Actinoalloteichus fjordicus</name>
    <dbReference type="NCBI Taxonomy" id="1612552"/>
    <lineage>
        <taxon>Bacteria</taxon>
        <taxon>Bacillati</taxon>
        <taxon>Actinomycetota</taxon>
        <taxon>Actinomycetes</taxon>
        <taxon>Pseudonocardiales</taxon>
        <taxon>Pseudonocardiaceae</taxon>
        <taxon>Actinoalloteichus</taxon>
    </lineage>
</organism>
<dbReference type="Proteomes" id="UP000185511">
    <property type="component" value="Chromosome"/>
</dbReference>
<evidence type="ECO:0000313" key="1">
    <source>
        <dbReference type="EMBL" id="APU15285.1"/>
    </source>
</evidence>
<accession>A0AAC9LEB8</accession>
<proteinExistence type="predicted"/>
<dbReference type="RefSeq" id="WP_075741027.1">
    <property type="nucleotide sequence ID" value="NZ_CP016076.1"/>
</dbReference>
<sequence length="271" mass="30136">MIDNDAADFYLGRGTDARWLGSLATDGDPASILPGYGLDVVRDASDYFATLARLLHDREVDEPFGAHPVSWGWPWPYETSAVTGWTYAWDGGLWMSRLGSAWTRISRDPTEFGAAEPMFPTMLPATTPATSYLDAARPGRVHGWAYTPTADWPLPEVAAAILTLLTLRAHHPTVAHDRVRLRYAMTLDPDTRVLQVDCHGYTDADLRDTNGNTLVRPHEAEEDVHRAIAEFGWHHPDDPTDRRLHPIVRCLDEATQQARAQTIGTVTIAQT</sequence>
<protein>
    <submittedName>
        <fullName evidence="1">Uncharacterized protein</fullName>
    </submittedName>
</protein>
<evidence type="ECO:0000313" key="2">
    <source>
        <dbReference type="Proteomes" id="UP000185511"/>
    </source>
</evidence>
<reference evidence="2" key="1">
    <citation type="submission" date="2016-06" db="EMBL/GenBank/DDBJ databases">
        <title>Complete genome sequence of Actinoalloteichus fjordicus DSM 46855 (=ADI127-17), type strain of the new species Actinoalloteichus fjordicus.</title>
        <authorList>
            <person name="Ruckert C."/>
            <person name="Nouioui I."/>
            <person name="Willmese J."/>
            <person name="van Wezel G."/>
            <person name="Klenk H.-P."/>
            <person name="Kalinowski J."/>
            <person name="Zotchev S.B."/>
        </authorList>
    </citation>
    <scope>NUCLEOTIDE SEQUENCE [LARGE SCALE GENOMIC DNA]</scope>
    <source>
        <strain evidence="2">ADI127-7</strain>
    </source>
</reference>
<dbReference type="KEGG" id="acad:UA74_16185"/>
<keyword evidence="2" id="KW-1185">Reference proteome</keyword>
<name>A0AAC9LEB8_9PSEU</name>
<dbReference type="AlphaFoldDB" id="A0AAC9LEB8"/>